<sequence length="156" mass="17625">MATQMAAIKKKLHFQFQEKDVDENSMAFEDVYIFPSGDKYEGQILRTKKGGLERSGFGKQVAINGTIYEGQWLNDAMNGHGCLSHSSGDCYEGQFLDNQFHGIGTYTWANGAYLHGNFEHNRLEGKGVFTDTMNQIWEGHFSHKLATGLMFKLNMN</sequence>
<dbReference type="OrthoDB" id="437960at2759"/>
<dbReference type="PANTHER" id="PTHR46917">
    <property type="entry name" value="MORN REPEAT-CONTAINING PROTEIN 2"/>
    <property type="match status" value="1"/>
</dbReference>
<keyword evidence="1" id="KW-0677">Repeat</keyword>
<dbReference type="Gene3D" id="2.20.110.10">
    <property type="entry name" value="Histone H3 K4-specific methyltransferase SET7/9 N-terminal domain"/>
    <property type="match status" value="2"/>
</dbReference>
<dbReference type="InterPro" id="IPR052849">
    <property type="entry name" value="MORN_repeat_protein"/>
</dbReference>
<organism evidence="2 3">
    <name type="scientific">Acanthosepion pharaonis</name>
    <name type="common">Pharaoh cuttlefish</name>
    <name type="synonym">Sepia pharaonis</name>
    <dbReference type="NCBI Taxonomy" id="158019"/>
    <lineage>
        <taxon>Eukaryota</taxon>
        <taxon>Metazoa</taxon>
        <taxon>Spiralia</taxon>
        <taxon>Lophotrochozoa</taxon>
        <taxon>Mollusca</taxon>
        <taxon>Cephalopoda</taxon>
        <taxon>Coleoidea</taxon>
        <taxon>Decapodiformes</taxon>
        <taxon>Sepiida</taxon>
        <taxon>Sepiina</taxon>
        <taxon>Sepiidae</taxon>
        <taxon>Acanthosepion</taxon>
    </lineage>
</organism>
<gene>
    <name evidence="2" type="ORF">SPHA_34314</name>
</gene>
<evidence type="ECO:0000256" key="1">
    <source>
        <dbReference type="ARBA" id="ARBA00022737"/>
    </source>
</evidence>
<evidence type="ECO:0000313" key="3">
    <source>
        <dbReference type="Proteomes" id="UP000597762"/>
    </source>
</evidence>
<dbReference type="InterPro" id="IPR003409">
    <property type="entry name" value="MORN"/>
</dbReference>
<accession>A0A812CGI5</accession>
<reference evidence="2" key="1">
    <citation type="submission" date="2021-01" db="EMBL/GenBank/DDBJ databases">
        <authorList>
            <person name="Li R."/>
            <person name="Bekaert M."/>
        </authorList>
    </citation>
    <scope>NUCLEOTIDE SEQUENCE</scope>
    <source>
        <strain evidence="2">Farmed</strain>
    </source>
</reference>
<proteinExistence type="predicted"/>
<dbReference type="EMBL" id="CAHIKZ030001452">
    <property type="protein sequence ID" value="CAE1264662.1"/>
    <property type="molecule type" value="Genomic_DNA"/>
</dbReference>
<dbReference type="Pfam" id="PF02493">
    <property type="entry name" value="MORN"/>
    <property type="match status" value="3"/>
</dbReference>
<name>A0A812CGI5_ACAPH</name>
<dbReference type="AlphaFoldDB" id="A0A812CGI5"/>
<comment type="caution">
    <text evidence="2">The sequence shown here is derived from an EMBL/GenBank/DDBJ whole genome shotgun (WGS) entry which is preliminary data.</text>
</comment>
<dbReference type="PANTHER" id="PTHR46917:SF1">
    <property type="entry name" value="MORN REPEAT-CONTAINING PROTEIN 2"/>
    <property type="match status" value="1"/>
</dbReference>
<dbReference type="Proteomes" id="UP000597762">
    <property type="component" value="Unassembled WGS sequence"/>
</dbReference>
<dbReference type="SUPFAM" id="SSF82185">
    <property type="entry name" value="Histone H3 K4-specific methyltransferase SET7/9 N-terminal domain"/>
    <property type="match status" value="1"/>
</dbReference>
<dbReference type="SMART" id="SM00698">
    <property type="entry name" value="MORN"/>
    <property type="match status" value="2"/>
</dbReference>
<evidence type="ECO:0000313" key="2">
    <source>
        <dbReference type="EMBL" id="CAE1264662.1"/>
    </source>
</evidence>
<keyword evidence="3" id="KW-1185">Reference proteome</keyword>
<protein>
    <submittedName>
        <fullName evidence="2">Uncharacterized protein</fullName>
    </submittedName>
</protein>